<evidence type="ECO:0000256" key="1">
    <source>
        <dbReference type="SAM" id="MobiDB-lite"/>
    </source>
</evidence>
<feature type="compositionally biased region" description="Low complexity" evidence="1">
    <location>
        <begin position="649"/>
        <end position="661"/>
    </location>
</feature>
<keyword evidence="3" id="KW-1185">Reference proteome</keyword>
<feature type="region of interest" description="Disordered" evidence="1">
    <location>
        <begin position="629"/>
        <end position="661"/>
    </location>
</feature>
<dbReference type="Proteomes" id="UP000002431">
    <property type="component" value="Chromosome"/>
</dbReference>
<dbReference type="STRING" id="319795.Dgeo_0237"/>
<evidence type="ECO:0000313" key="2">
    <source>
        <dbReference type="EMBL" id="ABF44540.1"/>
    </source>
</evidence>
<evidence type="ECO:0000313" key="3">
    <source>
        <dbReference type="Proteomes" id="UP000002431"/>
    </source>
</evidence>
<dbReference type="NCBIfam" id="TIGR01863">
    <property type="entry name" value="cas_Csd1"/>
    <property type="match status" value="1"/>
</dbReference>
<feature type="compositionally biased region" description="Low complexity" evidence="1">
    <location>
        <begin position="629"/>
        <end position="639"/>
    </location>
</feature>
<dbReference type="Pfam" id="PF09709">
    <property type="entry name" value="Cas_Csd1"/>
    <property type="match status" value="1"/>
</dbReference>
<dbReference type="EMBL" id="CP000359">
    <property type="protein sequence ID" value="ABF44540.1"/>
    <property type="molecule type" value="Genomic_DNA"/>
</dbReference>
<name>Q1J1U4_DEIGD</name>
<proteinExistence type="predicted"/>
<protein>
    <submittedName>
        <fullName evidence="2">CRISPR-associated protein, Csd1 family</fullName>
    </submittedName>
</protein>
<dbReference type="RefSeq" id="WP_011529386.1">
    <property type="nucleotide sequence ID" value="NC_008025.1"/>
</dbReference>
<dbReference type="KEGG" id="dge:Dgeo_0237"/>
<dbReference type="AlphaFoldDB" id="Q1J1U4"/>
<dbReference type="InterPro" id="IPR010144">
    <property type="entry name" value="CRISPR-assoc_prot_Csd1-typ"/>
</dbReference>
<organism evidence="2 3">
    <name type="scientific">Deinococcus geothermalis (strain DSM 11300 / CIP 105573 / AG-3a)</name>
    <dbReference type="NCBI Taxonomy" id="319795"/>
    <lineage>
        <taxon>Bacteria</taxon>
        <taxon>Thermotogati</taxon>
        <taxon>Deinococcota</taxon>
        <taxon>Deinococci</taxon>
        <taxon>Deinococcales</taxon>
        <taxon>Deinococcaceae</taxon>
        <taxon>Deinococcus</taxon>
    </lineage>
</organism>
<dbReference type="HOGENOM" id="CLU_031037_0_0_0"/>
<gene>
    <name evidence="2" type="ordered locus">Dgeo_0237</name>
</gene>
<accession>Q1J1U4</accession>
<sequence length="661" mass="72043">MLAALIRQAQQAGLSPEPGFAPKELHWLAQLHSGKFTGVLPLREGKKGRQVARCPELSQPEMMALPKALGQTQAAHFLADSCGVIALLPERAGQEVDTKTQAKHGAYAALLERAAQDLPQLLPVLEVLRDPAELAELRAELAQRGAKATDRLSFAVDGLDLLESELWHDWWRRFRRQVFGQPTTTGTMLDLSSGEVVTPAKTHPKLNKLGVGAMPTGASLIGYDKEAFSSYGLQAGENGAVSEENAAAYRAALEHLLAQAPVLGQMKVAVWFDHRQAEGQALIDAIENPATLTQASETFSWDDWDDSASVAVVQTPEQQAAVAHTRAQQLLSALRRGETPPTLTAQYFALAISGASGRAMVRDWHTGSLEHLAEAVATWFEDLAITNLSGKRAKRPRFFSLLMNIQRPKPQSTSMDDYLKPIRNLQLPLWRAALDPNAPIPFSAVAKLMEAHKAQVMTGQFSEALSRDGDGEDKGRIYTRMALLKAYHNRKARRQLARGQGGFLMSSSVDPHHPSPAYHCGRLMYLLANVQDAQGSDVNAGVVQRYYGAASSTPALVLGRLTRLSQHHLAKIAREKPGLALTLERDIAAVWSALGHDLPKTLSLEEQSLFALGYYQQLADSVARRQDLAAQRKAATAQADPHPETSPLAETTQTEQTAQGE</sequence>
<reference evidence="2" key="1">
    <citation type="submission" date="2006-04" db="EMBL/GenBank/DDBJ databases">
        <title>Complete sequence of chromosome of Deinococcus geothermalis DSM 11300.</title>
        <authorList>
            <consortium name="US DOE Joint Genome Institute"/>
            <person name="Copeland A."/>
            <person name="Lucas S."/>
            <person name="Lapidus A."/>
            <person name="Barry K."/>
            <person name="Detter J.C."/>
            <person name="Glavina del Rio T."/>
            <person name="Hammon N."/>
            <person name="Israni S."/>
            <person name="Dalin E."/>
            <person name="Tice H."/>
            <person name="Pitluck S."/>
            <person name="Brettin T."/>
            <person name="Bruce D."/>
            <person name="Han C."/>
            <person name="Tapia R."/>
            <person name="Saunders E."/>
            <person name="Gilna P."/>
            <person name="Schmutz J."/>
            <person name="Larimer F."/>
            <person name="Land M."/>
            <person name="Hauser L."/>
            <person name="Kyrpides N."/>
            <person name="Kim E."/>
            <person name="Daly M.J."/>
            <person name="Fredrickson J.K."/>
            <person name="Makarova K.S."/>
            <person name="Gaidamakova E.K."/>
            <person name="Zhai M."/>
            <person name="Richardson P."/>
        </authorList>
    </citation>
    <scope>NUCLEOTIDE SEQUENCE</scope>
    <source>
        <strain evidence="2">DSM 11300</strain>
    </source>
</reference>
<dbReference type="eggNOG" id="ENOG502Z7WH">
    <property type="taxonomic scope" value="Bacteria"/>
</dbReference>